<dbReference type="CDD" id="cd16922">
    <property type="entry name" value="HATPase_EvgS-ArcB-TorS-like"/>
    <property type="match status" value="1"/>
</dbReference>
<dbReference type="EMBL" id="JAKILB010000001">
    <property type="protein sequence ID" value="MCL1137484.1"/>
    <property type="molecule type" value="Genomic_DNA"/>
</dbReference>
<evidence type="ECO:0000256" key="5">
    <source>
        <dbReference type="ARBA" id="ARBA00022741"/>
    </source>
</evidence>
<dbReference type="PROSITE" id="PS50109">
    <property type="entry name" value="HIS_KIN"/>
    <property type="match status" value="1"/>
</dbReference>
<keyword evidence="16" id="KW-1185">Reference proteome</keyword>
<evidence type="ECO:0000259" key="13">
    <source>
        <dbReference type="PROSITE" id="PS50109"/>
    </source>
</evidence>
<dbReference type="SUPFAM" id="SSF52172">
    <property type="entry name" value="CheY-like"/>
    <property type="match status" value="1"/>
</dbReference>
<dbReference type="Pfam" id="PF02518">
    <property type="entry name" value="HATPase_c"/>
    <property type="match status" value="1"/>
</dbReference>
<evidence type="ECO:0000256" key="1">
    <source>
        <dbReference type="ARBA" id="ARBA00000085"/>
    </source>
</evidence>
<protein>
    <recommendedName>
        <fullName evidence="10">Sensory/regulatory protein RpfC</fullName>
        <ecNumber evidence="2">2.7.13.3</ecNumber>
    </recommendedName>
</protein>
<dbReference type="EC" id="2.7.13.3" evidence="2"/>
<dbReference type="InterPro" id="IPR011006">
    <property type="entry name" value="CheY-like_superfamily"/>
</dbReference>
<comment type="caution">
    <text evidence="15">The sequence shown here is derived from an EMBL/GenBank/DDBJ whole genome shotgun (WGS) entry which is preliminary data.</text>
</comment>
<dbReference type="PROSITE" id="PS50110">
    <property type="entry name" value="RESPONSE_REGULATORY"/>
    <property type="match status" value="1"/>
</dbReference>
<evidence type="ECO:0000313" key="16">
    <source>
        <dbReference type="Proteomes" id="UP001139293"/>
    </source>
</evidence>
<keyword evidence="8" id="KW-0902">Two-component regulatory system</keyword>
<dbReference type="GO" id="GO:0000155">
    <property type="term" value="F:phosphorelay sensor kinase activity"/>
    <property type="evidence" value="ECO:0007669"/>
    <property type="project" value="InterPro"/>
</dbReference>
<dbReference type="PRINTS" id="PR00344">
    <property type="entry name" value="BCTRLSENSOR"/>
</dbReference>
<evidence type="ECO:0000313" key="15">
    <source>
        <dbReference type="EMBL" id="MCL1137484.1"/>
    </source>
</evidence>
<dbReference type="Gene3D" id="1.10.287.130">
    <property type="match status" value="1"/>
</dbReference>
<evidence type="ECO:0000256" key="10">
    <source>
        <dbReference type="ARBA" id="ARBA00068150"/>
    </source>
</evidence>
<evidence type="ECO:0000256" key="6">
    <source>
        <dbReference type="ARBA" id="ARBA00022777"/>
    </source>
</evidence>
<dbReference type="GO" id="GO:0005524">
    <property type="term" value="F:ATP binding"/>
    <property type="evidence" value="ECO:0007669"/>
    <property type="project" value="UniProtKB-KW"/>
</dbReference>
<dbReference type="InterPro" id="IPR036097">
    <property type="entry name" value="HisK_dim/P_sf"/>
</dbReference>
<keyword evidence="12" id="KW-0472">Membrane</keyword>
<comment type="subunit">
    <text evidence="9">At low DSF concentrations, interacts with RpfF.</text>
</comment>
<feature type="transmembrane region" description="Helical" evidence="12">
    <location>
        <begin position="12"/>
        <end position="35"/>
    </location>
</feature>
<dbReference type="InterPro" id="IPR004358">
    <property type="entry name" value="Sig_transdc_His_kin-like_C"/>
</dbReference>
<keyword evidence="12" id="KW-0812">Transmembrane</keyword>
<feature type="domain" description="Response regulatory" evidence="14">
    <location>
        <begin position="725"/>
        <end position="846"/>
    </location>
</feature>
<dbReference type="CDD" id="cd00082">
    <property type="entry name" value="HisKA"/>
    <property type="match status" value="1"/>
</dbReference>
<comment type="catalytic activity">
    <reaction evidence="1">
        <text>ATP + protein L-histidine = ADP + protein N-phospho-L-histidine.</text>
        <dbReference type="EC" id="2.7.13.3"/>
    </reaction>
</comment>
<organism evidence="15 16">
    <name type="scientific">Shewanella pneumatophori</name>
    <dbReference type="NCBI Taxonomy" id="314092"/>
    <lineage>
        <taxon>Bacteria</taxon>
        <taxon>Pseudomonadati</taxon>
        <taxon>Pseudomonadota</taxon>
        <taxon>Gammaproteobacteria</taxon>
        <taxon>Alteromonadales</taxon>
        <taxon>Shewanellaceae</taxon>
        <taxon>Shewanella</taxon>
    </lineage>
</organism>
<dbReference type="Pfam" id="PF00512">
    <property type="entry name" value="HisKA"/>
    <property type="match status" value="1"/>
</dbReference>
<dbReference type="InterPro" id="IPR001789">
    <property type="entry name" value="Sig_transdc_resp-reg_receiver"/>
</dbReference>
<dbReference type="Gene3D" id="3.30.565.10">
    <property type="entry name" value="Histidine kinase-like ATPase, C-terminal domain"/>
    <property type="match status" value="1"/>
</dbReference>
<keyword evidence="12" id="KW-1133">Transmembrane helix</keyword>
<dbReference type="FunFam" id="3.30.565.10:FF:000010">
    <property type="entry name" value="Sensor histidine kinase RcsC"/>
    <property type="match status" value="1"/>
</dbReference>
<keyword evidence="4" id="KW-0808">Transferase</keyword>
<sequence>MFKQGSWTIKQFLLAGSIAIFMLVIVNVLVTQYVFSSKAALLELESKVVESSNTLLMIRRNEKDFISRIQPKYITQLQSLKVSLEQQLTSINHLLAESGLNISFNSQQAQRELDQYISSFTLLTNEIYRLHGGNHQMGLLQVFDRDAIQLQQRVNELDDPTLFSLIINNKSTTFEFFDSFEPRLLVEISKQFADIESHIESRSSLSSELQQPFSDFKHAFYQLQQSMQRRGYSESQGYHGAFRQNVHNIEKSLNLLFKTIPSQVDHSISALVNTQLITEFLLVLCIAAILCYLYLAITRMESGLISAKQKEQRANRAKSAFLANMSHEIRTPLNGIIGMTEILNDSKLTAIQKDYLSTINSSSQTLLMLINDILDLSKIESGHLEICPHTCGVKEIIYDTAALIAPKAQQKNINIEISLDESIPNYIRADEQKLRQVLMNLASNAVKFTAKGYVYFKVENQGQTADSIKLLFLVKDTGVGIDESKHQQIFEEFKQEETSTSVNYGGTGLGLSISSKMVNMMGGEIAIKSSKGEGSEFSFLLNFELQNDEVLTPKLRNTHVIYCTTNPNSLLLQNLKGLHYPFALIDNIANIGDLLKQSSVIILHAEELADRQGLHDVSRSYPNIAILLARGNHHYKEDFGDLVAGYITLPLLGSRLDSLLQSVALQSKQQVEQLDIYDAENKPTAGFNAKINSGLKNLTAPEPKASAYTKQDMSAEKQPATLAKMVLVVEDNKVNQQVVSINLAKLNLPYLIANDGQEALEQFKQHRGQFSVILMDCMMPVMDGFEATKAIRNLEKQLATQPVPIIALTASILDDDIQKCFDSGMDDYLPKPFKREVLVDKLAKLH</sequence>
<dbReference type="SMART" id="SM00387">
    <property type="entry name" value="HATPase_c"/>
    <property type="match status" value="1"/>
</dbReference>
<evidence type="ECO:0000256" key="9">
    <source>
        <dbReference type="ARBA" id="ARBA00064003"/>
    </source>
</evidence>
<dbReference type="Proteomes" id="UP001139293">
    <property type="component" value="Unassembled WGS sequence"/>
</dbReference>
<feature type="modified residue" description="4-aspartylphosphate" evidence="11">
    <location>
        <position position="776"/>
    </location>
</feature>
<dbReference type="RefSeq" id="WP_248948517.1">
    <property type="nucleotide sequence ID" value="NZ_JAKILB010000001.1"/>
</dbReference>
<evidence type="ECO:0000256" key="3">
    <source>
        <dbReference type="ARBA" id="ARBA00022553"/>
    </source>
</evidence>
<dbReference type="InterPro" id="IPR036890">
    <property type="entry name" value="HATPase_C_sf"/>
</dbReference>
<dbReference type="Pfam" id="PF00072">
    <property type="entry name" value="Response_reg"/>
    <property type="match status" value="1"/>
</dbReference>
<dbReference type="InterPro" id="IPR003661">
    <property type="entry name" value="HisK_dim/P_dom"/>
</dbReference>
<evidence type="ECO:0000256" key="11">
    <source>
        <dbReference type="PROSITE-ProRule" id="PRU00169"/>
    </source>
</evidence>
<accession>A0A9X1Z8H4</accession>
<feature type="domain" description="Histidine kinase" evidence="13">
    <location>
        <begin position="324"/>
        <end position="545"/>
    </location>
</feature>
<evidence type="ECO:0000256" key="12">
    <source>
        <dbReference type="SAM" id="Phobius"/>
    </source>
</evidence>
<dbReference type="SMART" id="SM00448">
    <property type="entry name" value="REC"/>
    <property type="match status" value="1"/>
</dbReference>
<evidence type="ECO:0000256" key="8">
    <source>
        <dbReference type="ARBA" id="ARBA00023012"/>
    </source>
</evidence>
<dbReference type="SMART" id="SM00388">
    <property type="entry name" value="HisKA"/>
    <property type="match status" value="1"/>
</dbReference>
<dbReference type="InterPro" id="IPR005467">
    <property type="entry name" value="His_kinase_dom"/>
</dbReference>
<keyword evidence="7 15" id="KW-0067">ATP-binding</keyword>
<evidence type="ECO:0000256" key="2">
    <source>
        <dbReference type="ARBA" id="ARBA00012438"/>
    </source>
</evidence>
<gene>
    <name evidence="15" type="ORF">L2740_02820</name>
</gene>
<name>A0A9X1Z8H4_9GAMM</name>
<keyword evidence="3 11" id="KW-0597">Phosphoprotein</keyword>
<keyword evidence="5" id="KW-0547">Nucleotide-binding</keyword>
<dbReference type="CDD" id="cd17546">
    <property type="entry name" value="REC_hyHK_CKI1_RcsC-like"/>
    <property type="match status" value="1"/>
</dbReference>
<evidence type="ECO:0000259" key="14">
    <source>
        <dbReference type="PROSITE" id="PS50110"/>
    </source>
</evidence>
<reference evidence="15" key="1">
    <citation type="submission" date="2022-01" db="EMBL/GenBank/DDBJ databases">
        <title>Whole genome-based taxonomy of the Shewanellaceae.</title>
        <authorList>
            <person name="Martin-Rodriguez A.J."/>
        </authorList>
    </citation>
    <scope>NUCLEOTIDE SEQUENCE</scope>
    <source>
        <strain evidence="15">KCTC 23973</strain>
    </source>
</reference>
<dbReference type="FunFam" id="1.10.287.130:FF:000002">
    <property type="entry name" value="Two-component osmosensing histidine kinase"/>
    <property type="match status" value="1"/>
</dbReference>
<proteinExistence type="predicted"/>
<dbReference type="PANTHER" id="PTHR45339:SF1">
    <property type="entry name" value="HYBRID SIGNAL TRANSDUCTION HISTIDINE KINASE J"/>
    <property type="match status" value="1"/>
</dbReference>
<dbReference type="Gene3D" id="3.40.50.2300">
    <property type="match status" value="1"/>
</dbReference>
<keyword evidence="6" id="KW-0418">Kinase</keyword>
<dbReference type="InterPro" id="IPR003594">
    <property type="entry name" value="HATPase_dom"/>
</dbReference>
<dbReference type="PANTHER" id="PTHR45339">
    <property type="entry name" value="HYBRID SIGNAL TRANSDUCTION HISTIDINE KINASE J"/>
    <property type="match status" value="1"/>
</dbReference>
<dbReference type="SUPFAM" id="SSF47384">
    <property type="entry name" value="Homodimeric domain of signal transducing histidine kinase"/>
    <property type="match status" value="1"/>
</dbReference>
<evidence type="ECO:0000256" key="4">
    <source>
        <dbReference type="ARBA" id="ARBA00022679"/>
    </source>
</evidence>
<evidence type="ECO:0000256" key="7">
    <source>
        <dbReference type="ARBA" id="ARBA00022840"/>
    </source>
</evidence>
<dbReference type="SUPFAM" id="SSF55874">
    <property type="entry name" value="ATPase domain of HSP90 chaperone/DNA topoisomerase II/histidine kinase"/>
    <property type="match status" value="1"/>
</dbReference>
<dbReference type="AlphaFoldDB" id="A0A9X1Z8H4"/>